<accession>A0AAE6Y4D8</accession>
<dbReference type="RefSeq" id="WP_167797129.1">
    <property type="nucleotide sequence ID" value="NZ_CM007717.1"/>
</dbReference>
<dbReference type="Gene3D" id="3.40.30.10">
    <property type="entry name" value="Glutaredoxin"/>
    <property type="match status" value="1"/>
</dbReference>
<dbReference type="Proteomes" id="UP000502504">
    <property type="component" value="Chromosome"/>
</dbReference>
<name>A0AAE6Y4D8_STRAT</name>
<evidence type="ECO:0000259" key="1">
    <source>
        <dbReference type="Pfam" id="PF13462"/>
    </source>
</evidence>
<evidence type="ECO:0000313" key="4">
    <source>
        <dbReference type="Proteomes" id="UP000190306"/>
    </source>
</evidence>
<dbReference type="EMBL" id="CP050692">
    <property type="protein sequence ID" value="QIT42272.1"/>
    <property type="molecule type" value="Genomic_DNA"/>
</dbReference>
<protein>
    <submittedName>
        <fullName evidence="3">Thioredoxin domain-containing protein</fullName>
    </submittedName>
</protein>
<dbReference type="Proteomes" id="UP000190306">
    <property type="component" value="Chromosome"/>
</dbReference>
<evidence type="ECO:0000313" key="5">
    <source>
        <dbReference type="Proteomes" id="UP000502504"/>
    </source>
</evidence>
<sequence length="195" mass="20997">MTPANTTGPGGTTLYYGDLNTPHVLQVFLELRDRASRTMSENLLQTFRQAADEGKLVVKFHFAATIDDTVGGIGSQRGLSALAAAADVGQKEFVDYLAALFAAQPFPPVDDKFSETSELLSQAGKVEGLRSAEFDRKVTDNVYLNWAGETVGSFSSFGVIGTPVLWYDGEVIPVVNADGESLALTPQEFLSELQK</sequence>
<proteinExistence type="predicted"/>
<dbReference type="AlphaFoldDB" id="A0AAE6Y4D8"/>
<dbReference type="Pfam" id="PF13462">
    <property type="entry name" value="Thioredoxin_4"/>
    <property type="match status" value="1"/>
</dbReference>
<organism evidence="3 5">
    <name type="scientific">Streptomyces antibioticus</name>
    <dbReference type="NCBI Taxonomy" id="1890"/>
    <lineage>
        <taxon>Bacteria</taxon>
        <taxon>Bacillati</taxon>
        <taxon>Actinomycetota</taxon>
        <taxon>Actinomycetes</taxon>
        <taxon>Kitasatosporales</taxon>
        <taxon>Streptomycetaceae</taxon>
        <taxon>Streptomyces</taxon>
    </lineage>
</organism>
<reference evidence="3 5" key="2">
    <citation type="submission" date="2020-03" db="EMBL/GenBank/DDBJ databases">
        <title>Is there a link between lipid content and antibiotic production in Streptomyces?</title>
        <authorList>
            <person name="David M."/>
            <person name="Lejeune C."/>
            <person name="Abreu S."/>
            <person name="Thibessard A."/>
            <person name="Leblond P."/>
            <person name="Chaminade P."/>
            <person name="Virolle M.-J."/>
        </authorList>
    </citation>
    <scope>NUCLEOTIDE SEQUENCE [LARGE SCALE GENOMIC DNA]</scope>
    <source>
        <strain evidence="3 5">DSM 41481</strain>
    </source>
</reference>
<evidence type="ECO:0000313" key="3">
    <source>
        <dbReference type="EMBL" id="QIT42272.1"/>
    </source>
</evidence>
<gene>
    <name evidence="2" type="ORF">AFM16_00825</name>
    <name evidence="3" type="ORF">HCX60_00965</name>
</gene>
<feature type="domain" description="Thioredoxin-like fold" evidence="1">
    <location>
        <begin position="12"/>
        <end position="172"/>
    </location>
</feature>
<dbReference type="InterPro" id="IPR036249">
    <property type="entry name" value="Thioredoxin-like_sf"/>
</dbReference>
<dbReference type="EMBL" id="LHQL01000001">
    <property type="protein sequence ID" value="OOQ54641.1"/>
    <property type="molecule type" value="Genomic_DNA"/>
</dbReference>
<dbReference type="InterPro" id="IPR012336">
    <property type="entry name" value="Thioredoxin-like_fold"/>
</dbReference>
<evidence type="ECO:0000313" key="2">
    <source>
        <dbReference type="EMBL" id="OOQ54641.1"/>
    </source>
</evidence>
<dbReference type="SUPFAM" id="SSF52833">
    <property type="entry name" value="Thioredoxin-like"/>
    <property type="match status" value="1"/>
</dbReference>
<reference evidence="2 4" key="1">
    <citation type="submission" date="2015-07" db="EMBL/GenBank/DDBJ databases">
        <title>Draft Genome Sequence of Streptomyces antibioticus, IMRU 3720 reveals insights in the evolution of actinomycin biosynthetic gene clusters in Streptomyces.</title>
        <authorList>
            <person name="Crnovcic I."/>
            <person name="Ruckert C."/>
            <person name="Kalinowksi J."/>
            <person name="Keller U."/>
        </authorList>
    </citation>
    <scope>NUCLEOTIDE SEQUENCE [LARGE SCALE GENOMIC DNA]</scope>
    <source>
        <strain evidence="2 4">DSM 41481</strain>
    </source>
</reference>
<keyword evidence="4" id="KW-1185">Reference proteome</keyword>